<keyword evidence="9 20" id="KW-0812">Transmembrane</keyword>
<evidence type="ECO:0000256" key="2">
    <source>
        <dbReference type="ARBA" id="ARBA00008684"/>
    </source>
</evidence>
<dbReference type="AlphaFoldDB" id="A0A2G9G3I7"/>
<gene>
    <name evidence="22" type="ORF">CDL12_27798</name>
</gene>
<dbReference type="GO" id="GO:0009791">
    <property type="term" value="P:post-embryonic development"/>
    <property type="evidence" value="ECO:0007669"/>
    <property type="project" value="UniProtKB-ARBA"/>
</dbReference>
<dbReference type="Pfam" id="PF00069">
    <property type="entry name" value="Pkinase"/>
    <property type="match status" value="1"/>
</dbReference>
<dbReference type="PROSITE" id="PS00107">
    <property type="entry name" value="PROTEIN_KINASE_ATP"/>
    <property type="match status" value="1"/>
</dbReference>
<evidence type="ECO:0000256" key="4">
    <source>
        <dbReference type="ARBA" id="ARBA00012513"/>
    </source>
</evidence>
<keyword evidence="15 20" id="KW-1133">Transmembrane helix</keyword>
<dbReference type="GO" id="GO:0006952">
    <property type="term" value="P:defense response"/>
    <property type="evidence" value="ECO:0007669"/>
    <property type="project" value="UniProtKB-ARBA"/>
</dbReference>
<keyword evidence="10" id="KW-0732">Signal</keyword>
<evidence type="ECO:0000256" key="14">
    <source>
        <dbReference type="ARBA" id="ARBA00022840"/>
    </source>
</evidence>
<keyword evidence="16 20" id="KW-0472">Membrane</keyword>
<accession>A0A2G9G3I7</accession>
<feature type="binding site" evidence="19">
    <location>
        <position position="738"/>
    </location>
    <ligand>
        <name>ATP</name>
        <dbReference type="ChEBI" id="CHEBI:30616"/>
    </ligand>
</feature>
<dbReference type="Gene3D" id="3.30.200.20">
    <property type="entry name" value="Phosphorylase Kinase, domain 1"/>
    <property type="match status" value="1"/>
</dbReference>
<evidence type="ECO:0000256" key="18">
    <source>
        <dbReference type="ARBA" id="ARBA00023180"/>
    </source>
</evidence>
<evidence type="ECO:0000256" key="8">
    <source>
        <dbReference type="ARBA" id="ARBA00022679"/>
    </source>
</evidence>
<dbReference type="GO" id="GO:0005524">
    <property type="term" value="F:ATP binding"/>
    <property type="evidence" value="ECO:0007669"/>
    <property type="project" value="UniProtKB-UniRule"/>
</dbReference>
<dbReference type="STRING" id="429701.A0A2G9G3I7"/>
<evidence type="ECO:0000259" key="21">
    <source>
        <dbReference type="PROSITE" id="PS50011"/>
    </source>
</evidence>
<evidence type="ECO:0000313" key="23">
    <source>
        <dbReference type="Proteomes" id="UP000231279"/>
    </source>
</evidence>
<keyword evidence="23" id="KW-1185">Reference proteome</keyword>
<comment type="similarity">
    <text evidence="2">Belongs to the protein kinase superfamily. Ser/Thr protein kinase family.</text>
</comment>
<dbReference type="InterPro" id="IPR001611">
    <property type="entry name" value="Leu-rich_rpt"/>
</dbReference>
<name>A0A2G9G3I7_9LAMI</name>
<dbReference type="InterPro" id="IPR032675">
    <property type="entry name" value="LRR_dom_sf"/>
</dbReference>
<evidence type="ECO:0000256" key="7">
    <source>
        <dbReference type="ARBA" id="ARBA00022614"/>
    </source>
</evidence>
<dbReference type="SUPFAM" id="SSF52047">
    <property type="entry name" value="RNI-like"/>
    <property type="match status" value="1"/>
</dbReference>
<organism evidence="22 23">
    <name type="scientific">Handroanthus impetiginosus</name>
    <dbReference type="NCBI Taxonomy" id="429701"/>
    <lineage>
        <taxon>Eukaryota</taxon>
        <taxon>Viridiplantae</taxon>
        <taxon>Streptophyta</taxon>
        <taxon>Embryophyta</taxon>
        <taxon>Tracheophyta</taxon>
        <taxon>Spermatophyta</taxon>
        <taxon>Magnoliopsida</taxon>
        <taxon>eudicotyledons</taxon>
        <taxon>Gunneridae</taxon>
        <taxon>Pentapetalae</taxon>
        <taxon>asterids</taxon>
        <taxon>lamiids</taxon>
        <taxon>Lamiales</taxon>
        <taxon>Bignoniaceae</taxon>
        <taxon>Crescentiina</taxon>
        <taxon>Tabebuia alliance</taxon>
        <taxon>Handroanthus</taxon>
    </lineage>
</organism>
<proteinExistence type="inferred from homology"/>
<dbReference type="GO" id="GO:0005886">
    <property type="term" value="C:plasma membrane"/>
    <property type="evidence" value="ECO:0007669"/>
    <property type="project" value="UniProtKB-SubCell"/>
</dbReference>
<dbReference type="Gene3D" id="3.80.10.10">
    <property type="entry name" value="Ribonuclease Inhibitor"/>
    <property type="match status" value="3"/>
</dbReference>
<comment type="subcellular location">
    <subcellularLocation>
        <location evidence="1">Cell membrane</location>
        <topology evidence="1">Single-pass type I membrane protein</topology>
    </subcellularLocation>
</comment>
<comment type="similarity">
    <text evidence="3">Belongs to the RLP family.</text>
</comment>
<evidence type="ECO:0000256" key="20">
    <source>
        <dbReference type="SAM" id="Phobius"/>
    </source>
</evidence>
<dbReference type="OrthoDB" id="2021138at2759"/>
<dbReference type="FunFam" id="3.80.10.10:FF:000275">
    <property type="entry name" value="Leucine-rich repeat receptor-like protein kinase"/>
    <property type="match status" value="1"/>
</dbReference>
<evidence type="ECO:0000256" key="5">
    <source>
        <dbReference type="ARBA" id="ARBA00022475"/>
    </source>
</evidence>
<dbReference type="InterPro" id="IPR051716">
    <property type="entry name" value="Plant_RL_S/T_kinase"/>
</dbReference>
<evidence type="ECO:0000256" key="13">
    <source>
        <dbReference type="ARBA" id="ARBA00022777"/>
    </source>
</evidence>
<comment type="caution">
    <text evidence="22">The sequence shown here is derived from an EMBL/GenBank/DDBJ whole genome shotgun (WGS) entry which is preliminary data.</text>
</comment>
<evidence type="ECO:0000256" key="19">
    <source>
        <dbReference type="PROSITE-ProRule" id="PRU10141"/>
    </source>
</evidence>
<evidence type="ECO:0000256" key="1">
    <source>
        <dbReference type="ARBA" id="ARBA00004251"/>
    </source>
</evidence>
<dbReference type="Gene3D" id="1.10.510.10">
    <property type="entry name" value="Transferase(Phosphotransferase) domain 1"/>
    <property type="match status" value="1"/>
</dbReference>
<dbReference type="PANTHER" id="PTHR48053">
    <property type="entry name" value="LEUCINE RICH REPEAT FAMILY PROTEIN, EXPRESSED"/>
    <property type="match status" value="1"/>
</dbReference>
<dbReference type="Proteomes" id="UP000231279">
    <property type="component" value="Unassembled WGS sequence"/>
</dbReference>
<dbReference type="PANTHER" id="PTHR48053:SF159">
    <property type="entry name" value="PROTEIN KINASE DOMAIN-CONTAINING PROTEIN"/>
    <property type="match status" value="1"/>
</dbReference>
<dbReference type="InterPro" id="IPR017441">
    <property type="entry name" value="Protein_kinase_ATP_BS"/>
</dbReference>
<feature type="domain" description="Protein kinase" evidence="21">
    <location>
        <begin position="710"/>
        <end position="1003"/>
    </location>
</feature>
<evidence type="ECO:0000313" key="22">
    <source>
        <dbReference type="EMBL" id="PIM99704.1"/>
    </source>
</evidence>
<evidence type="ECO:0000256" key="11">
    <source>
        <dbReference type="ARBA" id="ARBA00022737"/>
    </source>
</evidence>
<keyword evidence="14 19" id="KW-0067">ATP-binding</keyword>
<keyword evidence="12 19" id="KW-0547">Nucleotide-binding</keyword>
<evidence type="ECO:0000256" key="15">
    <source>
        <dbReference type="ARBA" id="ARBA00022989"/>
    </source>
</evidence>
<evidence type="ECO:0000256" key="10">
    <source>
        <dbReference type="ARBA" id="ARBA00022729"/>
    </source>
</evidence>
<evidence type="ECO:0000256" key="3">
    <source>
        <dbReference type="ARBA" id="ARBA00009592"/>
    </source>
</evidence>
<dbReference type="InterPro" id="IPR013210">
    <property type="entry name" value="LRR_N_plant-typ"/>
</dbReference>
<dbReference type="Pfam" id="PF13855">
    <property type="entry name" value="LRR_8"/>
    <property type="match status" value="2"/>
</dbReference>
<keyword evidence="7" id="KW-0433">Leucine-rich repeat</keyword>
<dbReference type="Pfam" id="PF08263">
    <property type="entry name" value="LRRNT_2"/>
    <property type="match status" value="1"/>
</dbReference>
<evidence type="ECO:0000256" key="16">
    <source>
        <dbReference type="ARBA" id="ARBA00023136"/>
    </source>
</evidence>
<evidence type="ECO:0000256" key="17">
    <source>
        <dbReference type="ARBA" id="ARBA00023170"/>
    </source>
</evidence>
<dbReference type="Pfam" id="PF00560">
    <property type="entry name" value="LRR_1"/>
    <property type="match status" value="1"/>
</dbReference>
<sequence length="1003" mass="111079">MRIIWPTYRLCNSSSTLTTVNTMTYPKNQLLLLVKVLCLISLTQWVTASNTYAEILLQVKNSQLRDPNRKLDNWLESTQDAFCNWTGISCDERNNEVVAIDLSGFNIFGNFPAEFCRISSLRNLDLSDNYLGGFVEYDSISLCPNLVSLNLSSNIFVGSLPKFSVQFLNLTVLDLSFNNFSGEIPSSFVHLPNLQFLSLGSNLLNGSIPEFLSNLTELTQLVLAVNPFRPSPLPTNIGRLTKLENLVASSTNLVGEIPESIGNLVSIKNFDVRHNSLLGKIPESIGTMKNVEQLLLFENQLSGELPDTFSHLTSLRLFDASENNLTGKIPGSLAALPLELLHVNDNLLEGEIPEVLASNPVLHDLRLFNNKLSGALPEFLGMNSALEEIDVSQNNLEGPLPQNLCYRKKLQRLIIFRNKISGTIPDSYGECSSLTYVRIQENELSGVVPDGLWGISGLEYIEFTNNKLEGSITPSISSAKGLQQLLISGNNFSGKLPAEICDLQELGKFDSSRNQFSGDLPSCINQLKKLQELHMQGNKFTGEIPKSIAGWRELTQLDLSDNQFSGNIPVELGSLPVLTFLNLSNNLLSGEIPVELNKLKLNEFNVSNNRLQGRVPACFDNEFFLSSLTGNADLCSFVLKPLPPCSRSKHTNYLLVAVLSTLAFILVISLTWLLIITKNFITCGSKSKQSWKIIAYKRVGFKEEDVLASLRDENLIGSGASGQVYRVRLKSGQTVAAKRFWETKGLAESEEAFKSEVETLGRIRHVNIVSLLFSCIGEYYKVLVYDYMENGSLGDVLDEEKGGVFLDWPKRFAIAVGAAQGLAYLHHDCVPPIVHRDFKPNNILLDEEFRPKVADFGLAKILKHNENEGDQVMSRVAGSYGYIAPEYAYTMKVTEKSDVYSFGIVLLELITGKKPNDSSFGENKNIVKWVREIALSSAGGGSEDAIGSTNMASLDHLLDSRMDASTIVYHEVEKVLNAALSCTAELPITRPSMRRVVELLKDH</sequence>
<dbReference type="PROSITE" id="PS50011">
    <property type="entry name" value="PROTEIN_KINASE_DOM"/>
    <property type="match status" value="1"/>
</dbReference>
<feature type="transmembrane region" description="Helical" evidence="20">
    <location>
        <begin position="653"/>
        <end position="676"/>
    </location>
</feature>
<keyword evidence="13 22" id="KW-0418">Kinase</keyword>
<keyword evidence="6 22" id="KW-0723">Serine/threonine-protein kinase</keyword>
<dbReference type="SUPFAM" id="SSF56112">
    <property type="entry name" value="Protein kinase-like (PK-like)"/>
    <property type="match status" value="1"/>
</dbReference>
<dbReference type="InterPro" id="IPR008271">
    <property type="entry name" value="Ser/Thr_kinase_AS"/>
</dbReference>
<dbReference type="InterPro" id="IPR000719">
    <property type="entry name" value="Prot_kinase_dom"/>
</dbReference>
<dbReference type="EC" id="2.7.11.1" evidence="4"/>
<protein>
    <recommendedName>
        <fullName evidence="4">non-specific serine/threonine protein kinase</fullName>
        <ecNumber evidence="4">2.7.11.1</ecNumber>
    </recommendedName>
</protein>
<keyword evidence="18" id="KW-0325">Glycoprotein</keyword>
<dbReference type="GO" id="GO:0051707">
    <property type="term" value="P:response to other organism"/>
    <property type="evidence" value="ECO:0007669"/>
    <property type="project" value="UniProtKB-ARBA"/>
</dbReference>
<dbReference type="FunFam" id="3.80.10.10:FF:000453">
    <property type="entry name" value="Leucine-rich receptor-like protein kinase family protein"/>
    <property type="match status" value="1"/>
</dbReference>
<dbReference type="EMBL" id="NKXS01007425">
    <property type="protein sequence ID" value="PIM99704.1"/>
    <property type="molecule type" value="Genomic_DNA"/>
</dbReference>
<keyword evidence="11" id="KW-0677">Repeat</keyword>
<keyword evidence="5" id="KW-1003">Cell membrane</keyword>
<keyword evidence="8 22" id="KW-0808">Transferase</keyword>
<reference evidence="23" key="1">
    <citation type="journal article" date="2018" name="Gigascience">
        <title>Genome assembly of the Pink Ipe (Handroanthus impetiginosus, Bignoniaceae), a highly valued, ecologically keystone Neotropical timber forest tree.</title>
        <authorList>
            <person name="Silva-Junior O.B."/>
            <person name="Grattapaglia D."/>
            <person name="Novaes E."/>
            <person name="Collevatti R.G."/>
        </authorList>
    </citation>
    <scope>NUCLEOTIDE SEQUENCE [LARGE SCALE GENOMIC DNA]</scope>
    <source>
        <strain evidence="23">cv. UFG-1</strain>
    </source>
</reference>
<dbReference type="FunFam" id="3.80.10.10:FF:000215">
    <property type="entry name" value="Receptor-like protein kinase HSL1"/>
    <property type="match status" value="1"/>
</dbReference>
<dbReference type="SUPFAM" id="SSF52058">
    <property type="entry name" value="L domain-like"/>
    <property type="match status" value="1"/>
</dbReference>
<evidence type="ECO:0000256" key="9">
    <source>
        <dbReference type="ARBA" id="ARBA00022692"/>
    </source>
</evidence>
<dbReference type="GO" id="GO:0004674">
    <property type="term" value="F:protein serine/threonine kinase activity"/>
    <property type="evidence" value="ECO:0007669"/>
    <property type="project" value="UniProtKB-KW"/>
</dbReference>
<dbReference type="PROSITE" id="PS00108">
    <property type="entry name" value="PROTEIN_KINASE_ST"/>
    <property type="match status" value="1"/>
</dbReference>
<keyword evidence="17" id="KW-0675">Receptor</keyword>
<dbReference type="FunFam" id="1.10.510.10:FF:000453">
    <property type="entry name" value="LRR receptor-like serine/threonine-protein kinase HSL2"/>
    <property type="match status" value="1"/>
</dbReference>
<dbReference type="InterPro" id="IPR011009">
    <property type="entry name" value="Kinase-like_dom_sf"/>
</dbReference>
<evidence type="ECO:0000256" key="12">
    <source>
        <dbReference type="ARBA" id="ARBA00022741"/>
    </source>
</evidence>
<evidence type="ECO:0000256" key="6">
    <source>
        <dbReference type="ARBA" id="ARBA00022527"/>
    </source>
</evidence>